<keyword evidence="1" id="KW-0472">Membrane</keyword>
<evidence type="ECO:0000313" key="2">
    <source>
        <dbReference type="EMBL" id="PZP45200.1"/>
    </source>
</evidence>
<gene>
    <name evidence="2" type="ORF">DI598_13660</name>
</gene>
<accession>A0A2W5EV83</accession>
<dbReference type="Proteomes" id="UP000249645">
    <property type="component" value="Unassembled WGS sequence"/>
</dbReference>
<sequence>MLTNLILFFSGVVVGMVVWAFIKKQKVNRRFDIENQMLRDQAEILRLQKRVSDIEAEKRQLVSYVESSKQKTSSLQNIAS</sequence>
<proteinExistence type="predicted"/>
<comment type="caution">
    <text evidence="2">The sequence shown here is derived from an EMBL/GenBank/DDBJ whole genome shotgun (WGS) entry which is preliminary data.</text>
</comment>
<reference evidence="2 3" key="1">
    <citation type="submission" date="2017-11" db="EMBL/GenBank/DDBJ databases">
        <title>Infants hospitalized years apart are colonized by the same room-sourced microbial strains.</title>
        <authorList>
            <person name="Brooks B."/>
            <person name="Olm M.R."/>
            <person name="Firek B.A."/>
            <person name="Baker R."/>
            <person name="Thomas B.C."/>
            <person name="Morowitz M.J."/>
            <person name="Banfield J.F."/>
        </authorList>
    </citation>
    <scope>NUCLEOTIDE SEQUENCE [LARGE SCALE GENOMIC DNA]</scope>
    <source>
        <strain evidence="2">S2_009_000_R2_76</strain>
    </source>
</reference>
<protein>
    <submittedName>
        <fullName evidence="2">Uncharacterized protein</fullName>
    </submittedName>
</protein>
<keyword evidence="1" id="KW-1133">Transmembrane helix</keyword>
<dbReference type="AlphaFoldDB" id="A0A2W5EV83"/>
<name>A0A2W5EV83_9SPHI</name>
<feature type="transmembrane region" description="Helical" evidence="1">
    <location>
        <begin position="6"/>
        <end position="22"/>
    </location>
</feature>
<evidence type="ECO:0000256" key="1">
    <source>
        <dbReference type="SAM" id="Phobius"/>
    </source>
</evidence>
<dbReference type="EMBL" id="QFOI01000281">
    <property type="protein sequence ID" value="PZP45200.1"/>
    <property type="molecule type" value="Genomic_DNA"/>
</dbReference>
<keyword evidence="1" id="KW-0812">Transmembrane</keyword>
<organism evidence="2 3">
    <name type="scientific">Pseudopedobacter saltans</name>
    <dbReference type="NCBI Taxonomy" id="151895"/>
    <lineage>
        <taxon>Bacteria</taxon>
        <taxon>Pseudomonadati</taxon>
        <taxon>Bacteroidota</taxon>
        <taxon>Sphingobacteriia</taxon>
        <taxon>Sphingobacteriales</taxon>
        <taxon>Sphingobacteriaceae</taxon>
        <taxon>Pseudopedobacter</taxon>
    </lineage>
</organism>
<evidence type="ECO:0000313" key="3">
    <source>
        <dbReference type="Proteomes" id="UP000249645"/>
    </source>
</evidence>